<dbReference type="RefSeq" id="WP_224455538.1">
    <property type="nucleotide sequence ID" value="NZ_BAAAGG010000004.1"/>
</dbReference>
<evidence type="ECO:0000313" key="2">
    <source>
        <dbReference type="Proteomes" id="UP001500185"/>
    </source>
</evidence>
<keyword evidence="2" id="KW-1185">Reference proteome</keyword>
<evidence type="ECO:0000313" key="1">
    <source>
        <dbReference type="EMBL" id="GAA0752774.1"/>
    </source>
</evidence>
<sequence>MKNKSALHIVSVLIFFAAAVSCSNQEKGNKADKFDSETSDELEEKIKLDTIQLVKLSDETKKAIEDWNKYIALNSEIERFENYTVLDVINNAGTIGNVVDSLNFTVPKVFDTKAVKARIVTIQTHTMLLDENSKRVEPNPTEIKDLSAKIKLDFNNLNIQLNEVFIIEDNSFQID</sequence>
<comment type="caution">
    <text evidence="1">The sequence shown here is derived from an EMBL/GenBank/DDBJ whole genome shotgun (WGS) entry which is preliminary data.</text>
</comment>
<proteinExistence type="predicted"/>
<gene>
    <name evidence="1" type="ORF">GCM10009433_04170</name>
</gene>
<evidence type="ECO:0008006" key="3">
    <source>
        <dbReference type="Google" id="ProtNLM"/>
    </source>
</evidence>
<dbReference type="EMBL" id="BAAAGG010000004">
    <property type="protein sequence ID" value="GAA0752774.1"/>
    <property type="molecule type" value="Genomic_DNA"/>
</dbReference>
<dbReference type="Proteomes" id="UP001500185">
    <property type="component" value="Unassembled WGS sequence"/>
</dbReference>
<reference evidence="1 2" key="1">
    <citation type="journal article" date="2019" name="Int. J. Syst. Evol. Microbiol.">
        <title>The Global Catalogue of Microorganisms (GCM) 10K type strain sequencing project: providing services to taxonomists for standard genome sequencing and annotation.</title>
        <authorList>
            <consortium name="The Broad Institute Genomics Platform"/>
            <consortium name="The Broad Institute Genome Sequencing Center for Infectious Disease"/>
            <person name="Wu L."/>
            <person name="Ma J."/>
        </authorList>
    </citation>
    <scope>NUCLEOTIDE SEQUENCE [LARGE SCALE GENOMIC DNA]</scope>
    <source>
        <strain evidence="1 2">JCM 16231</strain>
    </source>
</reference>
<protein>
    <recommendedName>
        <fullName evidence="3">Lipoprotein</fullName>
    </recommendedName>
</protein>
<organism evidence="1 2">
    <name type="scientific">Psychroflexus lacisalsi</name>
    <dbReference type="NCBI Taxonomy" id="503928"/>
    <lineage>
        <taxon>Bacteria</taxon>
        <taxon>Pseudomonadati</taxon>
        <taxon>Bacteroidota</taxon>
        <taxon>Flavobacteriia</taxon>
        <taxon>Flavobacteriales</taxon>
        <taxon>Flavobacteriaceae</taxon>
        <taxon>Psychroflexus</taxon>
    </lineage>
</organism>
<name>A0ABN1K276_9FLAO</name>
<dbReference type="PROSITE" id="PS51257">
    <property type="entry name" value="PROKAR_LIPOPROTEIN"/>
    <property type="match status" value="1"/>
</dbReference>
<accession>A0ABN1K276</accession>